<name>A0A5J4UFJ6_9EUKA</name>
<gene>
    <name evidence="3" type="ORF">EZS28_035593</name>
</gene>
<proteinExistence type="predicted"/>
<feature type="compositionally biased region" description="Acidic residues" evidence="1">
    <location>
        <begin position="52"/>
        <end position="65"/>
    </location>
</feature>
<evidence type="ECO:0000256" key="2">
    <source>
        <dbReference type="SAM" id="Phobius"/>
    </source>
</evidence>
<evidence type="ECO:0000313" key="3">
    <source>
        <dbReference type="EMBL" id="KAA6368880.1"/>
    </source>
</evidence>
<comment type="caution">
    <text evidence="3">The sequence shown here is derived from an EMBL/GenBank/DDBJ whole genome shotgun (WGS) entry which is preliminary data.</text>
</comment>
<accession>A0A5J4UFJ6</accession>
<protein>
    <submittedName>
        <fullName evidence="3">Uncharacterized protein</fullName>
    </submittedName>
</protein>
<keyword evidence="2" id="KW-0472">Membrane</keyword>
<evidence type="ECO:0000256" key="1">
    <source>
        <dbReference type="SAM" id="MobiDB-lite"/>
    </source>
</evidence>
<dbReference type="Proteomes" id="UP000324800">
    <property type="component" value="Unassembled WGS sequence"/>
</dbReference>
<dbReference type="AlphaFoldDB" id="A0A5J4UFJ6"/>
<organism evidence="3 4">
    <name type="scientific">Streblomastix strix</name>
    <dbReference type="NCBI Taxonomy" id="222440"/>
    <lineage>
        <taxon>Eukaryota</taxon>
        <taxon>Metamonada</taxon>
        <taxon>Preaxostyla</taxon>
        <taxon>Oxymonadida</taxon>
        <taxon>Streblomastigidae</taxon>
        <taxon>Streblomastix</taxon>
    </lineage>
</organism>
<feature type="region of interest" description="Disordered" evidence="1">
    <location>
        <begin position="49"/>
        <end position="78"/>
    </location>
</feature>
<keyword evidence="2" id="KW-0812">Transmembrane</keyword>
<reference evidence="3 4" key="1">
    <citation type="submission" date="2019-03" db="EMBL/GenBank/DDBJ databases">
        <title>Single cell metagenomics reveals metabolic interactions within the superorganism composed of flagellate Streblomastix strix and complex community of Bacteroidetes bacteria on its surface.</title>
        <authorList>
            <person name="Treitli S.C."/>
            <person name="Kolisko M."/>
            <person name="Husnik F."/>
            <person name="Keeling P."/>
            <person name="Hampl V."/>
        </authorList>
    </citation>
    <scope>NUCLEOTIDE SEQUENCE [LARGE SCALE GENOMIC DNA]</scope>
    <source>
        <strain evidence="3">ST1C</strain>
    </source>
</reference>
<sequence>NGIRAVSAPFEYNLISPFAFGHLTITVILLLSDVNGNEAKISNLILEKDGQDGEIEEEGEQVTEGEQEREGFEQIEDE</sequence>
<evidence type="ECO:0000313" key="4">
    <source>
        <dbReference type="Proteomes" id="UP000324800"/>
    </source>
</evidence>
<feature type="non-terminal residue" evidence="3">
    <location>
        <position position="1"/>
    </location>
</feature>
<keyword evidence="2" id="KW-1133">Transmembrane helix</keyword>
<feature type="transmembrane region" description="Helical" evidence="2">
    <location>
        <begin position="12"/>
        <end position="31"/>
    </location>
</feature>
<dbReference type="EMBL" id="SNRW01016902">
    <property type="protein sequence ID" value="KAA6368880.1"/>
    <property type="molecule type" value="Genomic_DNA"/>
</dbReference>